<name>A0A2U1LSY0_ARTAN</name>
<proteinExistence type="predicted"/>
<comment type="caution">
    <text evidence="1">The sequence shown here is derived from an EMBL/GenBank/DDBJ whole genome shotgun (WGS) entry which is preliminary data.</text>
</comment>
<accession>A0A2U1LSY0</accession>
<sequence length="128" mass="14556">MKESFSSLHDPLLDPSTANATPEQLAAYKLWLLNRRKSLNACKMEEGQSVSSHVVKMKSFIDWLECLGHPMPYVLAVNTILGSIPKSFNTFVMNYNMQGWDMTLKELHSMLKLPGRMCLPRVLLKVCI</sequence>
<keyword evidence="2" id="KW-1185">Reference proteome</keyword>
<evidence type="ECO:0000313" key="1">
    <source>
        <dbReference type="EMBL" id="PWA52116.1"/>
    </source>
</evidence>
<dbReference type="Pfam" id="PF14223">
    <property type="entry name" value="Retrotran_gag_2"/>
    <property type="match status" value="1"/>
</dbReference>
<gene>
    <name evidence="1" type="ORF">CTI12_AA457820</name>
</gene>
<dbReference type="Proteomes" id="UP000245207">
    <property type="component" value="Unassembled WGS sequence"/>
</dbReference>
<reference evidence="1 2" key="1">
    <citation type="journal article" date="2018" name="Mol. Plant">
        <title>The genome of Artemisia annua provides insight into the evolution of Asteraceae family and artemisinin biosynthesis.</title>
        <authorList>
            <person name="Shen Q."/>
            <person name="Zhang L."/>
            <person name="Liao Z."/>
            <person name="Wang S."/>
            <person name="Yan T."/>
            <person name="Shi P."/>
            <person name="Liu M."/>
            <person name="Fu X."/>
            <person name="Pan Q."/>
            <person name="Wang Y."/>
            <person name="Lv Z."/>
            <person name="Lu X."/>
            <person name="Zhang F."/>
            <person name="Jiang W."/>
            <person name="Ma Y."/>
            <person name="Chen M."/>
            <person name="Hao X."/>
            <person name="Li L."/>
            <person name="Tang Y."/>
            <person name="Lv G."/>
            <person name="Zhou Y."/>
            <person name="Sun X."/>
            <person name="Brodelius P.E."/>
            <person name="Rose J.K.C."/>
            <person name="Tang K."/>
        </authorList>
    </citation>
    <scope>NUCLEOTIDE SEQUENCE [LARGE SCALE GENOMIC DNA]</scope>
    <source>
        <strain evidence="2">cv. Huhao1</strain>
        <tissue evidence="1">Leaf</tissue>
    </source>
</reference>
<dbReference type="EMBL" id="PKPP01007908">
    <property type="protein sequence ID" value="PWA52116.1"/>
    <property type="molecule type" value="Genomic_DNA"/>
</dbReference>
<protein>
    <submittedName>
        <fullName evidence="1">Zinc finger, CCHC-type</fullName>
    </submittedName>
</protein>
<dbReference type="AlphaFoldDB" id="A0A2U1LSY0"/>
<dbReference type="OrthoDB" id="1708624at2759"/>
<organism evidence="1 2">
    <name type="scientific">Artemisia annua</name>
    <name type="common">Sweet wormwood</name>
    <dbReference type="NCBI Taxonomy" id="35608"/>
    <lineage>
        <taxon>Eukaryota</taxon>
        <taxon>Viridiplantae</taxon>
        <taxon>Streptophyta</taxon>
        <taxon>Embryophyta</taxon>
        <taxon>Tracheophyta</taxon>
        <taxon>Spermatophyta</taxon>
        <taxon>Magnoliopsida</taxon>
        <taxon>eudicotyledons</taxon>
        <taxon>Gunneridae</taxon>
        <taxon>Pentapetalae</taxon>
        <taxon>asterids</taxon>
        <taxon>campanulids</taxon>
        <taxon>Asterales</taxon>
        <taxon>Asteraceae</taxon>
        <taxon>Asteroideae</taxon>
        <taxon>Anthemideae</taxon>
        <taxon>Artemisiinae</taxon>
        <taxon>Artemisia</taxon>
    </lineage>
</organism>
<evidence type="ECO:0000313" key="2">
    <source>
        <dbReference type="Proteomes" id="UP000245207"/>
    </source>
</evidence>